<reference evidence="3" key="1">
    <citation type="submission" date="2023-07" db="EMBL/GenBank/DDBJ databases">
        <title>30 novel species of actinomycetes from the DSMZ collection.</title>
        <authorList>
            <person name="Nouioui I."/>
        </authorList>
    </citation>
    <scope>NUCLEOTIDE SEQUENCE [LARGE SCALE GENOMIC DNA]</scope>
    <source>
        <strain evidence="3">DSM 44918</strain>
    </source>
</reference>
<sequence length="234" mass="24695">MRVDEGWDGFWAQAPTAAESVFWDAPPEEVVARHLALFEPYLTADLPLVDAGCGNGTQTRHLGERHGVVVGVDLSPAAVELARRRPGGAEFEVLDLADGPAVAAFHERRGDCHVYLRGVLHQARPEERARIIDGVAALLGAAGRGFVVEPASAARETLAGLMRRPGGPPPSLAAVFAHGISPMEMPDEAVPALFAERGLAVLAAGRAPLATTVRDQEGARVELPSSWLVVGRTG</sequence>
<evidence type="ECO:0000313" key="3">
    <source>
        <dbReference type="Proteomes" id="UP001183420"/>
    </source>
</evidence>
<dbReference type="GO" id="GO:0032259">
    <property type="term" value="P:methylation"/>
    <property type="evidence" value="ECO:0007669"/>
    <property type="project" value="UniProtKB-KW"/>
</dbReference>
<dbReference type="RefSeq" id="WP_311599960.1">
    <property type="nucleotide sequence ID" value="NZ_JAVREM010000022.1"/>
</dbReference>
<comment type="caution">
    <text evidence="2">The sequence shown here is derived from an EMBL/GenBank/DDBJ whole genome shotgun (WGS) entry which is preliminary data.</text>
</comment>
<dbReference type="InterPro" id="IPR029063">
    <property type="entry name" value="SAM-dependent_MTases_sf"/>
</dbReference>
<protein>
    <submittedName>
        <fullName evidence="2">Class I SAM-dependent methyltransferase</fullName>
        <ecNumber evidence="2">2.1.-.-</ecNumber>
    </submittedName>
</protein>
<dbReference type="EMBL" id="JAVREM010000022">
    <property type="protein sequence ID" value="MDT0320204.1"/>
    <property type="molecule type" value="Genomic_DNA"/>
</dbReference>
<dbReference type="CDD" id="cd02440">
    <property type="entry name" value="AdoMet_MTases"/>
    <property type="match status" value="1"/>
</dbReference>
<dbReference type="Gene3D" id="3.40.50.150">
    <property type="entry name" value="Vaccinia Virus protein VP39"/>
    <property type="match status" value="1"/>
</dbReference>
<keyword evidence="3" id="KW-1185">Reference proteome</keyword>
<dbReference type="EC" id="2.1.-.-" evidence="2"/>
<keyword evidence="2" id="KW-0808">Transferase</keyword>
<dbReference type="SUPFAM" id="SSF53335">
    <property type="entry name" value="S-adenosyl-L-methionine-dependent methyltransferases"/>
    <property type="match status" value="1"/>
</dbReference>
<dbReference type="Proteomes" id="UP001183420">
    <property type="component" value="Unassembled WGS sequence"/>
</dbReference>
<gene>
    <name evidence="2" type="ORF">RNC47_17865</name>
</gene>
<dbReference type="GO" id="GO:0008168">
    <property type="term" value="F:methyltransferase activity"/>
    <property type="evidence" value="ECO:0007669"/>
    <property type="project" value="UniProtKB-KW"/>
</dbReference>
<evidence type="ECO:0000259" key="1">
    <source>
        <dbReference type="Pfam" id="PF13649"/>
    </source>
</evidence>
<dbReference type="Pfam" id="PF13649">
    <property type="entry name" value="Methyltransf_25"/>
    <property type="match status" value="1"/>
</dbReference>
<name>A0ABU2LRI2_9ACTN</name>
<evidence type="ECO:0000313" key="2">
    <source>
        <dbReference type="EMBL" id="MDT0320204.1"/>
    </source>
</evidence>
<keyword evidence="2" id="KW-0489">Methyltransferase</keyword>
<organism evidence="2 3">
    <name type="scientific">Streptomyces millisiae</name>
    <dbReference type="NCBI Taxonomy" id="3075542"/>
    <lineage>
        <taxon>Bacteria</taxon>
        <taxon>Bacillati</taxon>
        <taxon>Actinomycetota</taxon>
        <taxon>Actinomycetes</taxon>
        <taxon>Kitasatosporales</taxon>
        <taxon>Streptomycetaceae</taxon>
        <taxon>Streptomyces</taxon>
    </lineage>
</organism>
<feature type="domain" description="Methyltransferase" evidence="1">
    <location>
        <begin position="49"/>
        <end position="140"/>
    </location>
</feature>
<dbReference type="InterPro" id="IPR041698">
    <property type="entry name" value="Methyltransf_25"/>
</dbReference>
<proteinExistence type="predicted"/>
<accession>A0ABU2LRI2</accession>